<accession>A0ABP5AVT6</accession>
<feature type="transmembrane region" description="Helical" evidence="1">
    <location>
        <begin position="369"/>
        <end position="389"/>
    </location>
</feature>
<dbReference type="RefSeq" id="WP_248146750.1">
    <property type="nucleotide sequence ID" value="NZ_BAAAOF010000002.1"/>
</dbReference>
<evidence type="ECO:0000256" key="1">
    <source>
        <dbReference type="SAM" id="Phobius"/>
    </source>
</evidence>
<keyword evidence="1" id="KW-1133">Transmembrane helix</keyword>
<dbReference type="CDD" id="cd06530">
    <property type="entry name" value="S26_SPase_I"/>
    <property type="match status" value="1"/>
</dbReference>
<keyword evidence="1" id="KW-0812">Transmembrane</keyword>
<evidence type="ECO:0008006" key="4">
    <source>
        <dbReference type="Google" id="ProtNLM"/>
    </source>
</evidence>
<protein>
    <recommendedName>
        <fullName evidence="4">Signal peptidase I</fullName>
    </recommendedName>
</protein>
<evidence type="ECO:0000313" key="3">
    <source>
        <dbReference type="Proteomes" id="UP001501343"/>
    </source>
</evidence>
<dbReference type="InterPro" id="IPR019533">
    <property type="entry name" value="Peptidase_S26"/>
</dbReference>
<organism evidence="2 3">
    <name type="scientific">Microbacterium aoyamense</name>
    <dbReference type="NCBI Taxonomy" id="344166"/>
    <lineage>
        <taxon>Bacteria</taxon>
        <taxon>Bacillati</taxon>
        <taxon>Actinomycetota</taxon>
        <taxon>Actinomycetes</taxon>
        <taxon>Micrococcales</taxon>
        <taxon>Microbacteriaceae</taxon>
        <taxon>Microbacterium</taxon>
    </lineage>
</organism>
<keyword evidence="3" id="KW-1185">Reference proteome</keyword>
<feature type="transmembrane region" description="Helical" evidence="1">
    <location>
        <begin position="12"/>
        <end position="35"/>
    </location>
</feature>
<proteinExistence type="predicted"/>
<comment type="caution">
    <text evidence="2">The sequence shown here is derived from an EMBL/GenBank/DDBJ whole genome shotgun (WGS) entry which is preliminary data.</text>
</comment>
<dbReference type="Proteomes" id="UP001501343">
    <property type="component" value="Unassembled WGS sequence"/>
</dbReference>
<dbReference type="EMBL" id="BAAAOF010000002">
    <property type="protein sequence ID" value="GAA1923109.1"/>
    <property type="molecule type" value="Genomic_DNA"/>
</dbReference>
<sequence>MRRTWTIVGDVALALAAVVGALCIVVFVCGFAFGMRVVLFSTGSMTPTIPAGSAAITRELPAADISPGDVVMVDRPGKLPITHRVVSVASVPDAPASRLIVMRGDANAVDDPLPYEVDRVGLVVFSVPGIAQAISSLRSPWVLAGATVAATALVVVVCWPRRGRRPRVEAEERDAGGATAAATRTASCIALVCALVLAPAADGGQAARAAEGGDEELIEGEVIRLMSIWDESMSDLVPGAEGVWQVGVSADAAEPGVVRVMIASSGEAGLGLRYDVQSCIVRWAEDSCASARTQLLADQTVPLDGQERQLLEMADDETAWLRIAVRMPPTTSDDIDGQVDVRVRAVGMGDDVAVGGADGHALAPTGARAVWLLVPAAFAVLTAGIVLLARRRPS</sequence>
<keyword evidence="1" id="KW-0472">Membrane</keyword>
<evidence type="ECO:0000313" key="2">
    <source>
        <dbReference type="EMBL" id="GAA1923109.1"/>
    </source>
</evidence>
<gene>
    <name evidence="2" type="ORF">GCM10009775_14390</name>
</gene>
<reference evidence="3" key="1">
    <citation type="journal article" date="2019" name="Int. J. Syst. Evol. Microbiol.">
        <title>The Global Catalogue of Microorganisms (GCM) 10K type strain sequencing project: providing services to taxonomists for standard genome sequencing and annotation.</title>
        <authorList>
            <consortium name="The Broad Institute Genomics Platform"/>
            <consortium name="The Broad Institute Genome Sequencing Center for Infectious Disease"/>
            <person name="Wu L."/>
            <person name="Ma J."/>
        </authorList>
    </citation>
    <scope>NUCLEOTIDE SEQUENCE [LARGE SCALE GENOMIC DNA]</scope>
    <source>
        <strain evidence="3">JCM 14900</strain>
    </source>
</reference>
<name>A0ABP5AVT6_9MICO</name>